<sequence>MPSVPVILLPDHRERAVGLLRRYFGLDGSAAFTGSRFERLGGGGDSPANADRVTAEDIVSLSMLSIRLPGWASQRLLEDDEFSEVASAHLAKLPTDLDLVDADPETLAAGGVAAQLWSHLYQLRGVGPTTVSKLMARKRPPLIPVWDSVIQRAFGLKNSGAQWRIWRDNLAADNQRLHRDMLVLREKAGLTDEISALRILDVVVWMAHRSPSEQGDEVAALVG</sequence>
<dbReference type="RefSeq" id="WP_245990860.1">
    <property type="nucleotide sequence ID" value="NZ_RKHK01000001.1"/>
</dbReference>
<dbReference type="InterPro" id="IPR046275">
    <property type="entry name" value="DUF6308"/>
</dbReference>
<organism evidence="1 2">
    <name type="scientific">Bogoriella caseilytica</name>
    <dbReference type="NCBI Taxonomy" id="56055"/>
    <lineage>
        <taxon>Bacteria</taxon>
        <taxon>Bacillati</taxon>
        <taxon>Actinomycetota</taxon>
        <taxon>Actinomycetes</taxon>
        <taxon>Micrococcales</taxon>
        <taxon>Bogoriellaceae</taxon>
        <taxon>Bogoriella</taxon>
    </lineage>
</organism>
<evidence type="ECO:0000313" key="1">
    <source>
        <dbReference type="EMBL" id="ROR72389.1"/>
    </source>
</evidence>
<dbReference type="Pfam" id="PF19827">
    <property type="entry name" value="DUF6308"/>
    <property type="match status" value="1"/>
</dbReference>
<protein>
    <submittedName>
        <fullName evidence="1">Uncharacterized protein</fullName>
    </submittedName>
</protein>
<name>A0A3N2BAV3_9MICO</name>
<dbReference type="Proteomes" id="UP000280668">
    <property type="component" value="Unassembled WGS sequence"/>
</dbReference>
<keyword evidence="2" id="KW-1185">Reference proteome</keyword>
<comment type="caution">
    <text evidence="1">The sequence shown here is derived from an EMBL/GenBank/DDBJ whole genome shotgun (WGS) entry which is preliminary data.</text>
</comment>
<dbReference type="AlphaFoldDB" id="A0A3N2BAV3"/>
<proteinExistence type="predicted"/>
<evidence type="ECO:0000313" key="2">
    <source>
        <dbReference type="Proteomes" id="UP000280668"/>
    </source>
</evidence>
<reference evidence="1 2" key="1">
    <citation type="submission" date="2018-11" db="EMBL/GenBank/DDBJ databases">
        <title>Sequencing the genomes of 1000 actinobacteria strains.</title>
        <authorList>
            <person name="Klenk H.-P."/>
        </authorList>
    </citation>
    <scope>NUCLEOTIDE SEQUENCE [LARGE SCALE GENOMIC DNA]</scope>
    <source>
        <strain evidence="1 2">DSM 11294</strain>
    </source>
</reference>
<accession>A0A3N2BAV3</accession>
<gene>
    <name evidence="1" type="ORF">EDD31_0740</name>
</gene>
<dbReference type="EMBL" id="RKHK01000001">
    <property type="protein sequence ID" value="ROR72389.1"/>
    <property type="molecule type" value="Genomic_DNA"/>
</dbReference>